<organism evidence="8 9">
    <name type="scientific">Pseudogracilibacillus auburnensis</name>
    <dbReference type="NCBI Taxonomy" id="1494959"/>
    <lineage>
        <taxon>Bacteria</taxon>
        <taxon>Bacillati</taxon>
        <taxon>Bacillota</taxon>
        <taxon>Bacilli</taxon>
        <taxon>Bacillales</taxon>
        <taxon>Bacillaceae</taxon>
        <taxon>Pseudogracilibacillus</taxon>
    </lineage>
</organism>
<dbReference type="RefSeq" id="WP_110395330.1">
    <property type="nucleotide sequence ID" value="NZ_JADIJL010000008.1"/>
</dbReference>
<dbReference type="PROSITE" id="PS00078">
    <property type="entry name" value="COX2"/>
    <property type="match status" value="1"/>
</dbReference>
<dbReference type="CDD" id="cd13913">
    <property type="entry name" value="ba3_CcO_II_C"/>
    <property type="match status" value="1"/>
</dbReference>
<evidence type="ECO:0000256" key="1">
    <source>
        <dbReference type="ARBA" id="ARBA00004196"/>
    </source>
</evidence>
<comment type="function">
    <text evidence="4">Subunits I and II form the functional core of the enzyme complex. Electrons originating in cytochrome c are transferred via heme a and Cu(A) to the binuclear center formed by heme a3 and Cu(B).</text>
</comment>
<evidence type="ECO:0000313" key="8">
    <source>
        <dbReference type="EMBL" id="PXW87103.1"/>
    </source>
</evidence>
<comment type="caution">
    <text evidence="8">The sequence shown here is derived from an EMBL/GenBank/DDBJ whole genome shotgun (WGS) entry which is preliminary data.</text>
</comment>
<dbReference type="Gene3D" id="2.60.40.420">
    <property type="entry name" value="Cupredoxins - blue copper proteins"/>
    <property type="match status" value="1"/>
</dbReference>
<dbReference type="Pfam" id="PF00116">
    <property type="entry name" value="COX2"/>
    <property type="match status" value="1"/>
</dbReference>
<evidence type="ECO:0000259" key="7">
    <source>
        <dbReference type="PROSITE" id="PS50857"/>
    </source>
</evidence>
<gene>
    <name evidence="8" type="ORF">DFR56_106173</name>
</gene>
<evidence type="ECO:0000256" key="2">
    <source>
        <dbReference type="ARBA" id="ARBA00022723"/>
    </source>
</evidence>
<dbReference type="GO" id="GO:0005507">
    <property type="term" value="F:copper ion binding"/>
    <property type="evidence" value="ECO:0007669"/>
    <property type="project" value="InterPro"/>
</dbReference>
<dbReference type="InterPro" id="IPR008972">
    <property type="entry name" value="Cupredoxin"/>
</dbReference>
<protein>
    <recommendedName>
        <fullName evidence="5">Cytochrome aa3 subunit 2</fullName>
    </recommendedName>
</protein>
<evidence type="ECO:0000256" key="5">
    <source>
        <dbReference type="ARBA" id="ARBA00031399"/>
    </source>
</evidence>
<sequence length="160" mass="17471">MFHMPKFEKIWLAIGTGSLVLFLLVTGVMAVAMGLNPPDGLATTIEPDQVEAQAPFDHPGLEQIGPNEYKATILSYAFGYDPNTITIPVGSTVHFEVTTKDVVHGLHVPGTPTNLMLVPGHIAEYSQTFNEPGEFLFLCHEYCGIGHELMYGKIIVEDTV</sequence>
<dbReference type="PANTHER" id="PTHR42838">
    <property type="entry name" value="CYTOCHROME C OXIDASE SUBUNIT II"/>
    <property type="match status" value="1"/>
</dbReference>
<name>A0A2V3VYJ8_9BACI</name>
<dbReference type="GO" id="GO:0030313">
    <property type="term" value="C:cell envelope"/>
    <property type="evidence" value="ECO:0007669"/>
    <property type="project" value="UniProtKB-SubCell"/>
</dbReference>
<dbReference type="GO" id="GO:0004129">
    <property type="term" value="F:cytochrome-c oxidase activity"/>
    <property type="evidence" value="ECO:0007669"/>
    <property type="project" value="UniProtKB-EC"/>
</dbReference>
<dbReference type="SUPFAM" id="SSF49503">
    <property type="entry name" value="Cupredoxins"/>
    <property type="match status" value="1"/>
</dbReference>
<dbReference type="OrthoDB" id="9773456at2"/>
<reference evidence="8 9" key="1">
    <citation type="submission" date="2018-05" db="EMBL/GenBank/DDBJ databases">
        <title>Genomic Encyclopedia of Type Strains, Phase IV (KMG-IV): sequencing the most valuable type-strain genomes for metagenomic binning, comparative biology and taxonomic classification.</title>
        <authorList>
            <person name="Goeker M."/>
        </authorList>
    </citation>
    <scope>NUCLEOTIDE SEQUENCE [LARGE SCALE GENOMIC DNA]</scope>
    <source>
        <strain evidence="8 9">DSM 28556</strain>
    </source>
</reference>
<keyword evidence="2" id="KW-0479">Metal-binding</keyword>
<comment type="subcellular location">
    <subcellularLocation>
        <location evidence="1">Cell envelope</location>
    </subcellularLocation>
</comment>
<evidence type="ECO:0000256" key="4">
    <source>
        <dbReference type="ARBA" id="ARBA00024688"/>
    </source>
</evidence>
<evidence type="ECO:0000256" key="6">
    <source>
        <dbReference type="ARBA" id="ARBA00047816"/>
    </source>
</evidence>
<dbReference type="AlphaFoldDB" id="A0A2V3VYJ8"/>
<keyword evidence="3" id="KW-0186">Copper</keyword>
<proteinExistence type="predicted"/>
<dbReference type="InterPro" id="IPR051403">
    <property type="entry name" value="NosZ/Cyto_c_oxidase_sub2"/>
</dbReference>
<dbReference type="GO" id="GO:0016020">
    <property type="term" value="C:membrane"/>
    <property type="evidence" value="ECO:0007669"/>
    <property type="project" value="InterPro"/>
</dbReference>
<accession>A0A2V3VYJ8</accession>
<feature type="domain" description="Cytochrome oxidase subunit II copper A binding" evidence="7">
    <location>
        <begin position="62"/>
        <end position="160"/>
    </location>
</feature>
<dbReference type="InterPro" id="IPR002429">
    <property type="entry name" value="CcO_II-like_C"/>
</dbReference>
<keyword evidence="9" id="KW-1185">Reference proteome</keyword>
<dbReference type="InterPro" id="IPR034214">
    <property type="entry name" value="Ba3_CcO_II_C"/>
</dbReference>
<evidence type="ECO:0000256" key="3">
    <source>
        <dbReference type="ARBA" id="ARBA00023008"/>
    </source>
</evidence>
<dbReference type="InterPro" id="IPR001505">
    <property type="entry name" value="Copper_CuA"/>
</dbReference>
<dbReference type="EMBL" id="QJJQ01000006">
    <property type="protein sequence ID" value="PXW87103.1"/>
    <property type="molecule type" value="Genomic_DNA"/>
</dbReference>
<comment type="catalytic activity">
    <reaction evidence="6">
        <text>4 Fe(II)-[cytochrome c] + O2 + 8 H(+)(in) = 4 Fe(III)-[cytochrome c] + 2 H2O + 4 H(+)(out)</text>
        <dbReference type="Rhea" id="RHEA:11436"/>
        <dbReference type="Rhea" id="RHEA-COMP:10350"/>
        <dbReference type="Rhea" id="RHEA-COMP:14399"/>
        <dbReference type="ChEBI" id="CHEBI:15377"/>
        <dbReference type="ChEBI" id="CHEBI:15378"/>
        <dbReference type="ChEBI" id="CHEBI:15379"/>
        <dbReference type="ChEBI" id="CHEBI:29033"/>
        <dbReference type="ChEBI" id="CHEBI:29034"/>
        <dbReference type="EC" id="7.1.1.9"/>
    </reaction>
</comment>
<dbReference type="PANTHER" id="PTHR42838:SF2">
    <property type="entry name" value="NITROUS-OXIDE REDUCTASE"/>
    <property type="match status" value="1"/>
</dbReference>
<dbReference type="PROSITE" id="PS50857">
    <property type="entry name" value="COX2_CUA"/>
    <property type="match status" value="1"/>
</dbReference>
<evidence type="ECO:0000313" key="9">
    <source>
        <dbReference type="Proteomes" id="UP000247978"/>
    </source>
</evidence>
<dbReference type="Proteomes" id="UP000247978">
    <property type="component" value="Unassembled WGS sequence"/>
</dbReference>